<dbReference type="RefSeq" id="WP_089228423.1">
    <property type="nucleotide sequence ID" value="NZ_FZOF01000032.1"/>
</dbReference>
<proteinExistence type="predicted"/>
<sequence>MNPTPRTESVPLTQRPAQLLAGLVGVALLLLGGVPLTERLFAHLTVWAAGQTIPGLSHLVLLVVGAALLTLFWRLRHGKAPAAQDR</sequence>
<name>A0A239N6K8_9ACTN</name>
<keyword evidence="1" id="KW-1133">Transmembrane helix</keyword>
<keyword evidence="1" id="KW-0472">Membrane</keyword>
<reference evidence="2 3" key="1">
    <citation type="submission" date="2017-06" db="EMBL/GenBank/DDBJ databases">
        <authorList>
            <person name="Kim H.J."/>
            <person name="Triplett B.A."/>
        </authorList>
    </citation>
    <scope>NUCLEOTIDE SEQUENCE [LARGE SCALE GENOMIC DNA]</scope>
    <source>
        <strain evidence="2 3">CGMCC 4.1858</strain>
    </source>
</reference>
<evidence type="ECO:0000313" key="3">
    <source>
        <dbReference type="Proteomes" id="UP000198280"/>
    </source>
</evidence>
<evidence type="ECO:0000256" key="1">
    <source>
        <dbReference type="SAM" id="Phobius"/>
    </source>
</evidence>
<gene>
    <name evidence="2" type="ORF">SAMN05216252_13233</name>
</gene>
<feature type="transmembrane region" description="Helical" evidence="1">
    <location>
        <begin position="56"/>
        <end position="75"/>
    </location>
</feature>
<feature type="transmembrane region" description="Helical" evidence="1">
    <location>
        <begin position="19"/>
        <end position="36"/>
    </location>
</feature>
<accession>A0A239N6K8</accession>
<protein>
    <submittedName>
        <fullName evidence="2">Uncharacterized protein</fullName>
    </submittedName>
</protein>
<keyword evidence="3" id="KW-1185">Reference proteome</keyword>
<dbReference type="AlphaFoldDB" id="A0A239N6K8"/>
<evidence type="ECO:0000313" key="2">
    <source>
        <dbReference type="EMBL" id="SNT50647.1"/>
    </source>
</evidence>
<keyword evidence="1" id="KW-0812">Transmembrane</keyword>
<dbReference type="EMBL" id="FZOF01000032">
    <property type="protein sequence ID" value="SNT50647.1"/>
    <property type="molecule type" value="Genomic_DNA"/>
</dbReference>
<dbReference type="Proteomes" id="UP000198280">
    <property type="component" value="Unassembled WGS sequence"/>
</dbReference>
<organism evidence="2 3">
    <name type="scientific">Actinacidiphila glaucinigra</name>
    <dbReference type="NCBI Taxonomy" id="235986"/>
    <lineage>
        <taxon>Bacteria</taxon>
        <taxon>Bacillati</taxon>
        <taxon>Actinomycetota</taxon>
        <taxon>Actinomycetes</taxon>
        <taxon>Kitasatosporales</taxon>
        <taxon>Streptomycetaceae</taxon>
        <taxon>Actinacidiphila</taxon>
    </lineage>
</organism>